<dbReference type="Proteomes" id="UP000288361">
    <property type="component" value="Unassembled WGS sequence"/>
</dbReference>
<dbReference type="GO" id="GO:0016020">
    <property type="term" value="C:membrane"/>
    <property type="evidence" value="ECO:0007669"/>
    <property type="project" value="UniProtKB-SubCell"/>
</dbReference>
<evidence type="ECO:0000256" key="3">
    <source>
        <dbReference type="ARBA" id="ARBA00022692"/>
    </source>
</evidence>
<keyword evidence="3 8" id="KW-0812">Transmembrane</keyword>
<feature type="region of interest" description="Disordered" evidence="7">
    <location>
        <begin position="64"/>
        <end position="85"/>
    </location>
</feature>
<organism evidence="11 12">
    <name type="scientific">Idiomarina piscisalsi</name>
    <dbReference type="NCBI Taxonomy" id="1096243"/>
    <lineage>
        <taxon>Bacteria</taxon>
        <taxon>Pseudomonadati</taxon>
        <taxon>Pseudomonadota</taxon>
        <taxon>Gammaproteobacteria</taxon>
        <taxon>Alteromonadales</taxon>
        <taxon>Idiomarinaceae</taxon>
        <taxon>Idiomarina</taxon>
    </lineage>
</organism>
<dbReference type="GO" id="GO:0006508">
    <property type="term" value="P:proteolysis"/>
    <property type="evidence" value="ECO:0007669"/>
    <property type="project" value="UniProtKB-KW"/>
</dbReference>
<dbReference type="GO" id="GO:0004252">
    <property type="term" value="F:serine-type endopeptidase activity"/>
    <property type="evidence" value="ECO:0007669"/>
    <property type="project" value="InterPro"/>
</dbReference>
<evidence type="ECO:0000256" key="4">
    <source>
        <dbReference type="ARBA" id="ARBA00022801"/>
    </source>
</evidence>
<evidence type="ECO:0000259" key="9">
    <source>
        <dbReference type="Pfam" id="PF01694"/>
    </source>
</evidence>
<feature type="transmembrane region" description="Helical" evidence="8">
    <location>
        <begin position="203"/>
        <end position="222"/>
    </location>
</feature>
<feature type="transmembrane region" description="Helical" evidence="8">
    <location>
        <begin position="234"/>
        <end position="252"/>
    </location>
</feature>
<evidence type="ECO:0000256" key="5">
    <source>
        <dbReference type="ARBA" id="ARBA00022989"/>
    </source>
</evidence>
<dbReference type="InterPro" id="IPR050925">
    <property type="entry name" value="Rhomboid_protease_S54"/>
</dbReference>
<dbReference type="PANTHER" id="PTHR43731:SF14">
    <property type="entry name" value="PRESENILIN-ASSOCIATED RHOMBOID-LIKE PROTEIN, MITOCHONDRIAL"/>
    <property type="match status" value="1"/>
</dbReference>
<feature type="transmembrane region" description="Helical" evidence="8">
    <location>
        <begin position="258"/>
        <end position="276"/>
    </location>
</feature>
<comment type="subcellular location">
    <subcellularLocation>
        <location evidence="1">Membrane</location>
        <topology evidence="1">Multi-pass membrane protein</topology>
    </subcellularLocation>
</comment>
<comment type="similarity">
    <text evidence="2">Belongs to the peptidase S54 family.</text>
</comment>
<reference evidence="11 12" key="1">
    <citation type="journal article" date="2011" name="Front. Microbiol.">
        <title>Genomic signatures of strain selection and enhancement in Bacillus atrophaeus var. globigii, a historical biowarfare simulant.</title>
        <authorList>
            <person name="Gibbons H.S."/>
            <person name="Broomall S.M."/>
            <person name="McNew L.A."/>
            <person name="Daligault H."/>
            <person name="Chapman C."/>
            <person name="Bruce D."/>
            <person name="Karavis M."/>
            <person name="Krepps M."/>
            <person name="McGregor P.A."/>
            <person name="Hong C."/>
            <person name="Park K.H."/>
            <person name="Akmal A."/>
            <person name="Feldman A."/>
            <person name="Lin J.S."/>
            <person name="Chang W.E."/>
            <person name="Higgs B.W."/>
            <person name="Demirev P."/>
            <person name="Lindquist J."/>
            <person name="Liem A."/>
            <person name="Fochler E."/>
            <person name="Read T.D."/>
            <person name="Tapia R."/>
            <person name="Johnson S."/>
            <person name="Bishop-Lilly K.A."/>
            <person name="Detter C."/>
            <person name="Han C."/>
            <person name="Sozhamannan S."/>
            <person name="Rosenzweig C.N."/>
            <person name="Skowronski E.W."/>
        </authorList>
    </citation>
    <scope>NUCLEOTIDE SEQUENCE [LARGE SCALE GENOMIC DNA]</scope>
    <source>
        <strain evidence="11 12">TPS4-2</strain>
    </source>
</reference>
<dbReference type="InterPro" id="IPR022764">
    <property type="entry name" value="Peptidase_S54_rhomboid_dom"/>
</dbReference>
<dbReference type="InterPro" id="IPR035952">
    <property type="entry name" value="Rhomboid-like_sf"/>
</dbReference>
<name>A0A432YSD4_9GAMM</name>
<evidence type="ECO:0000313" key="11">
    <source>
        <dbReference type="EMBL" id="RUO64611.1"/>
    </source>
</evidence>
<evidence type="ECO:0000256" key="8">
    <source>
        <dbReference type="SAM" id="Phobius"/>
    </source>
</evidence>
<keyword evidence="6 8" id="KW-0472">Membrane</keyword>
<dbReference type="EMBL" id="PIQA01000004">
    <property type="protein sequence ID" value="RUO64611.1"/>
    <property type="molecule type" value="Genomic_DNA"/>
</dbReference>
<gene>
    <name evidence="11" type="ORF">CWI73_07930</name>
</gene>
<feature type="transmembrane region" description="Helical" evidence="8">
    <location>
        <begin position="179"/>
        <end position="197"/>
    </location>
</feature>
<protein>
    <submittedName>
        <fullName evidence="11">Rhomboid family intramembrane serine protease</fullName>
    </submittedName>
</protein>
<evidence type="ECO:0000256" key="7">
    <source>
        <dbReference type="SAM" id="MobiDB-lite"/>
    </source>
</evidence>
<evidence type="ECO:0000313" key="12">
    <source>
        <dbReference type="Proteomes" id="UP000288361"/>
    </source>
</evidence>
<evidence type="ECO:0000256" key="6">
    <source>
        <dbReference type="ARBA" id="ARBA00023136"/>
    </source>
</evidence>
<keyword evidence="4" id="KW-0378">Hydrolase</keyword>
<feature type="transmembrane region" description="Helical" evidence="8">
    <location>
        <begin position="100"/>
        <end position="119"/>
    </location>
</feature>
<dbReference type="Gene3D" id="1.20.1540.10">
    <property type="entry name" value="Rhomboid-like"/>
    <property type="match status" value="1"/>
</dbReference>
<accession>A0A432YSD4</accession>
<evidence type="ECO:0000259" key="10">
    <source>
        <dbReference type="Pfam" id="PF12122"/>
    </source>
</evidence>
<evidence type="ECO:0000256" key="2">
    <source>
        <dbReference type="ARBA" id="ARBA00009045"/>
    </source>
</evidence>
<sequence length="284" mass="32175">MRRLLSSKDPEWMRKLYQYLRQHGIPVSVTEKGEQLELWLHQSSYEALAKDLVQQCKANPELLDEKPQQHSASTQDSSQPSPTSRRSAPISLSLLAQSGWLTRIVAALAALVFLVLNMWPEATLEALKISRFFNALPFDQPWRFVTPVFMHFTLLHIVFNVFWWWYLGGRIEKTLGTSWLLALFLFSGITANVIQYLMNGPNFGGMSGVVYGLLGFCWVYSFHRATPLYLPPGLIVFMLLWLALGYTGVLWVNVANEAHLAGLLSGCLAGFVVRALNPTPKIRY</sequence>
<keyword evidence="5 8" id="KW-1133">Transmembrane helix</keyword>
<feature type="transmembrane region" description="Helical" evidence="8">
    <location>
        <begin position="148"/>
        <end position="167"/>
    </location>
</feature>
<keyword evidence="11" id="KW-0645">Protease</keyword>
<dbReference type="SUPFAM" id="SSF144091">
    <property type="entry name" value="Rhomboid-like"/>
    <property type="match status" value="1"/>
</dbReference>
<dbReference type="Pfam" id="PF12122">
    <property type="entry name" value="Rhomboid_N"/>
    <property type="match status" value="1"/>
</dbReference>
<dbReference type="Pfam" id="PF01694">
    <property type="entry name" value="Rhomboid"/>
    <property type="match status" value="1"/>
</dbReference>
<proteinExistence type="inferred from homology"/>
<comment type="caution">
    <text evidence="11">The sequence shown here is derived from an EMBL/GenBank/DDBJ whole genome shotgun (WGS) entry which is preliminary data.</text>
</comment>
<dbReference type="InterPro" id="IPR022732">
    <property type="entry name" value="Peptidase_S54_GlpG_N"/>
</dbReference>
<feature type="domain" description="Peptidase S54 GlpG peptidase N-terminal" evidence="10">
    <location>
        <begin position="1"/>
        <end position="75"/>
    </location>
</feature>
<dbReference type="RefSeq" id="WP_126752270.1">
    <property type="nucleotide sequence ID" value="NZ_JBHUMT010000001.1"/>
</dbReference>
<feature type="compositionally biased region" description="Low complexity" evidence="7">
    <location>
        <begin position="71"/>
        <end position="85"/>
    </location>
</feature>
<dbReference type="AlphaFoldDB" id="A0A432YSD4"/>
<evidence type="ECO:0000256" key="1">
    <source>
        <dbReference type="ARBA" id="ARBA00004141"/>
    </source>
</evidence>
<feature type="domain" description="Peptidase S54 rhomboid" evidence="9">
    <location>
        <begin position="140"/>
        <end position="274"/>
    </location>
</feature>
<dbReference type="PANTHER" id="PTHR43731">
    <property type="entry name" value="RHOMBOID PROTEASE"/>
    <property type="match status" value="1"/>
</dbReference>